<proteinExistence type="predicted"/>
<comment type="caution">
    <text evidence="1">The sequence shown here is derived from an EMBL/GenBank/DDBJ whole genome shotgun (WGS) entry which is preliminary data.</text>
</comment>
<dbReference type="EMBL" id="LITT01000007">
    <property type="protein sequence ID" value="OAA91267.1"/>
    <property type="molecule type" value="Genomic_DNA"/>
</dbReference>
<organism evidence="1 2">
    <name type="scientific">Clostridium ljungdahlii</name>
    <dbReference type="NCBI Taxonomy" id="1538"/>
    <lineage>
        <taxon>Bacteria</taxon>
        <taxon>Bacillati</taxon>
        <taxon>Bacillota</taxon>
        <taxon>Clostridia</taxon>
        <taxon>Eubacteriales</taxon>
        <taxon>Clostridiaceae</taxon>
        <taxon>Clostridium</taxon>
    </lineage>
</organism>
<dbReference type="AlphaFoldDB" id="A0A170NKQ6"/>
<dbReference type="PATRIC" id="fig|1538.10.peg.1331"/>
<evidence type="ECO:0000313" key="1">
    <source>
        <dbReference type="EMBL" id="OAA91267.1"/>
    </source>
</evidence>
<name>A0A170NKQ6_9CLOT</name>
<dbReference type="OrthoDB" id="1898770at2"/>
<dbReference type="RefSeq" id="WP_063554421.1">
    <property type="nucleotide sequence ID" value="NZ_LITT01000007.1"/>
</dbReference>
<dbReference type="Proteomes" id="UP000077407">
    <property type="component" value="Unassembled WGS sequence"/>
</dbReference>
<gene>
    <name evidence="1" type="ORF">WY13_00832</name>
</gene>
<evidence type="ECO:0000313" key="2">
    <source>
        <dbReference type="Proteomes" id="UP000077407"/>
    </source>
</evidence>
<accession>A0A170NKQ6</accession>
<reference evidence="1 2" key="1">
    <citation type="journal article" date="2015" name="Biotechnol. Bioeng.">
        <title>Genome sequence and phenotypic characterization of Caulobacter segnis.</title>
        <authorList>
            <person name="Patel S."/>
            <person name="Fletcher B."/>
            <person name="Scott D.C."/>
            <person name="Ely B."/>
        </authorList>
    </citation>
    <scope>NUCLEOTIDE SEQUENCE [LARGE SCALE GENOMIC DNA]</scope>
    <source>
        <strain evidence="1 2">ERI-2</strain>
    </source>
</reference>
<sequence>MSLPSYVINFDELADGIKDYLQNGVKVDIGSITVPTDKMESLLTQIRDKIQGVNYNDLIAALNALGVKLDGLAGNLGISGTQKIYGEMLQIPASTGVYTIEFEVPEKGRITGITYSQSAWNFQDTWDLKAGDITLFTCVRTKEYGENKFFNVFYPVTARQKVDFIFNNASGSSKILWVDFNILEDAV</sequence>
<protein>
    <submittedName>
        <fullName evidence="1">Uncharacterized protein</fullName>
    </submittedName>
</protein>